<dbReference type="EMBL" id="CP059736">
    <property type="protein sequence ID" value="WDE02302.1"/>
    <property type="molecule type" value="Genomic_DNA"/>
</dbReference>
<dbReference type="GO" id="GO:0016746">
    <property type="term" value="F:acyltransferase activity"/>
    <property type="evidence" value="ECO:0007669"/>
    <property type="project" value="InterPro"/>
</dbReference>
<reference evidence="2 3" key="2">
    <citation type="journal article" date="2022" name="Mar. Drugs">
        <title>Bioassay-Guided Fractionation Leads to the Detection of Cholic Acid Generated by the Rare Thalassomonas sp.</title>
        <authorList>
            <person name="Pheiffer F."/>
            <person name="Schneider Y.K."/>
            <person name="Hansen E.H."/>
            <person name="Andersen J.H."/>
            <person name="Isaksson J."/>
            <person name="Busche T."/>
            <person name="R C."/>
            <person name="Kalinowski J."/>
            <person name="Zyl L.V."/>
            <person name="Trindade M."/>
        </authorList>
    </citation>
    <scope>NUCLEOTIDE SEQUENCE [LARGE SCALE GENOMIC DNA]</scope>
    <source>
        <strain evidence="2 3">A5K-106</strain>
    </source>
</reference>
<protein>
    <recommendedName>
        <fullName evidence="1">Beta-ketoacyl synthase-like N-terminal domain-containing protein</fullName>
    </recommendedName>
</protein>
<name>A0AAE9YXD0_9GAMM</name>
<dbReference type="InterPro" id="IPR016039">
    <property type="entry name" value="Thiolase-like"/>
</dbReference>
<evidence type="ECO:0000259" key="1">
    <source>
        <dbReference type="Pfam" id="PF00109"/>
    </source>
</evidence>
<dbReference type="InterPro" id="IPR014030">
    <property type="entry name" value="Ketoacyl_synth_N"/>
</dbReference>
<dbReference type="Gene3D" id="3.40.47.10">
    <property type="match status" value="1"/>
</dbReference>
<accession>A0AAE9YXD0</accession>
<dbReference type="Pfam" id="PF00109">
    <property type="entry name" value="ketoacyl-synt"/>
    <property type="match status" value="1"/>
</dbReference>
<evidence type="ECO:0000313" key="2">
    <source>
        <dbReference type="EMBL" id="WDE02302.1"/>
    </source>
</evidence>
<dbReference type="Proteomes" id="UP000032568">
    <property type="component" value="Chromosome pTact"/>
</dbReference>
<reference evidence="2 3" key="1">
    <citation type="journal article" date="2015" name="Genome Announc.">
        <title>Draft Genome Sequences of Marine Isolates of Thalassomonas viridans and Thalassomonas actiniarum.</title>
        <authorList>
            <person name="Olonade I."/>
            <person name="van Zyl L.J."/>
            <person name="Trindade M."/>
        </authorList>
    </citation>
    <scope>NUCLEOTIDE SEQUENCE [LARGE SCALE GENOMIC DNA]</scope>
    <source>
        <strain evidence="2 3">A5K-106</strain>
    </source>
</reference>
<sequence length="358" mass="38058">MARQYSIIGCGMINPLGIGAPAVSAAVRAGICQYQETDILSKDYQPFKMALVPPECLVALTGAASRGKSCYYQRLIQLASVAIFQIHHQLDNARPLPLMLALPSEHNMAADLDGDALLLDIARECADIIDFGASRCFRLGRAGGIAAFQAGQALIESGASDTVVIGGVDSYLDLMQLSLLDQQQRLLTASGMDGFVPGEGAAFFALNHKQSQKITMGPPGFANEPGHIYSKDICLGDGLSNAIRTALTGIKQPAKTVFSSFNGEHANGKEWGIALSRNSQNIDENFNMVHPADSYGDLGAATVPTLMILAYLGLLRGHYNSPLVIWSASDFAERGAIMMAINDEPPGADCHASSNKTL</sequence>
<feature type="domain" description="Beta-ketoacyl synthase-like N-terminal" evidence="1">
    <location>
        <begin position="143"/>
        <end position="209"/>
    </location>
</feature>
<proteinExistence type="predicted"/>
<keyword evidence="3" id="KW-1185">Reference proteome</keyword>
<evidence type="ECO:0000313" key="3">
    <source>
        <dbReference type="Proteomes" id="UP000032568"/>
    </source>
</evidence>
<dbReference type="SUPFAM" id="SSF53901">
    <property type="entry name" value="Thiolase-like"/>
    <property type="match status" value="1"/>
</dbReference>
<gene>
    <name evidence="2" type="ORF">SG35_031625</name>
</gene>
<dbReference type="AlphaFoldDB" id="A0AAE9YXD0"/>
<dbReference type="KEGG" id="tact:SG35_031625"/>
<dbReference type="RefSeq" id="WP_152646482.1">
    <property type="nucleotide sequence ID" value="NZ_CP059736.1"/>
</dbReference>
<organism evidence="2 3">
    <name type="scientific">Thalassomonas actiniarum</name>
    <dbReference type="NCBI Taxonomy" id="485447"/>
    <lineage>
        <taxon>Bacteria</taxon>
        <taxon>Pseudomonadati</taxon>
        <taxon>Pseudomonadota</taxon>
        <taxon>Gammaproteobacteria</taxon>
        <taxon>Alteromonadales</taxon>
        <taxon>Colwelliaceae</taxon>
        <taxon>Thalassomonas</taxon>
    </lineage>
</organism>